<sequence>MEEGEISNDDLYNALHQRLVATGEWARLSTLLKRMLDDSGWEGDLNGHALELAKSQQTLSIHDLMASLTPHAKETLPTHIKTHIVSLLRDFLDRNLEDA</sequence>
<dbReference type="InterPro" id="IPR018783">
    <property type="entry name" value="TF_ENY2"/>
</dbReference>
<evidence type="ECO:0000313" key="2">
    <source>
        <dbReference type="EMBL" id="EPQ27729.1"/>
    </source>
</evidence>
<dbReference type="GO" id="GO:0015031">
    <property type="term" value="P:protein transport"/>
    <property type="evidence" value="ECO:0007669"/>
    <property type="project" value="UniProtKB-KW"/>
</dbReference>
<name>A0A061H5K0_9BASI</name>
<keyword evidence="1" id="KW-0539">Nucleus</keyword>
<dbReference type="eggNOG" id="ENOG502SDC3">
    <property type="taxonomic scope" value="Eukaryota"/>
</dbReference>
<dbReference type="AlphaFoldDB" id="A0A061H5K0"/>
<dbReference type="GO" id="GO:0006325">
    <property type="term" value="P:chromatin organization"/>
    <property type="evidence" value="ECO:0007669"/>
    <property type="project" value="UniProtKB-KW"/>
</dbReference>
<accession>A0A061H5K0</accession>
<dbReference type="HAMAP" id="MF_03046">
    <property type="entry name" value="ENY2_Sus1"/>
    <property type="match status" value="1"/>
</dbReference>
<gene>
    <name evidence="1" type="primary">SUS1</name>
    <name evidence="2" type="ORF">PFL1_04866</name>
</gene>
<evidence type="ECO:0000256" key="1">
    <source>
        <dbReference type="HAMAP-Rule" id="MF_03046"/>
    </source>
</evidence>
<dbReference type="GO" id="GO:0003713">
    <property type="term" value="F:transcription coactivator activity"/>
    <property type="evidence" value="ECO:0007669"/>
    <property type="project" value="UniProtKB-UniRule"/>
</dbReference>
<keyword evidence="1" id="KW-0811">Translocation</keyword>
<proteinExistence type="inferred from homology"/>
<keyword evidence="1" id="KW-0805">Transcription regulation</keyword>
<dbReference type="GO" id="GO:0006368">
    <property type="term" value="P:transcription elongation by RNA polymerase II"/>
    <property type="evidence" value="ECO:0007669"/>
    <property type="project" value="UniProtKB-UniRule"/>
</dbReference>
<keyword evidence="1" id="KW-0804">Transcription</keyword>
<protein>
    <recommendedName>
        <fullName evidence="1">Transcription and mRNA export factor SUS1</fullName>
    </recommendedName>
</protein>
<dbReference type="RefSeq" id="XP_007880585.1">
    <property type="nucleotide sequence ID" value="XM_007882394.1"/>
</dbReference>
<reference evidence="2 3" key="1">
    <citation type="journal article" date="2013" name="Plant Cell">
        <title>The transition from a phytopathogenic smut ancestor to an anamorphic biocontrol agent deciphered by comparative whole-genome analysis.</title>
        <authorList>
            <person name="Lefebvre F."/>
            <person name="Joly D.L."/>
            <person name="Labbe C."/>
            <person name="Teichmann B."/>
            <person name="Linning R."/>
            <person name="Belzile F."/>
            <person name="Bakkeren G."/>
            <person name="Belanger R.R."/>
        </authorList>
    </citation>
    <scope>NUCLEOTIDE SEQUENCE [LARGE SCALE GENOMIC DNA]</scope>
    <source>
        <strain evidence="2 3">PF-1</strain>
    </source>
</reference>
<dbReference type="Gene3D" id="1.10.246.140">
    <property type="match status" value="1"/>
</dbReference>
<dbReference type="GO" id="GO:0000932">
    <property type="term" value="C:P-body"/>
    <property type="evidence" value="ECO:0007669"/>
    <property type="project" value="UniProtKB-SubCell"/>
</dbReference>
<evidence type="ECO:0000313" key="3">
    <source>
        <dbReference type="Proteomes" id="UP000053664"/>
    </source>
</evidence>
<dbReference type="GO" id="GO:0071819">
    <property type="term" value="C:DUBm complex"/>
    <property type="evidence" value="ECO:0007669"/>
    <property type="project" value="UniProtKB-UniRule"/>
</dbReference>
<keyword evidence="1" id="KW-0156">Chromatin regulator</keyword>
<organism evidence="2 3">
    <name type="scientific">Pseudozyma flocculosa PF-1</name>
    <dbReference type="NCBI Taxonomy" id="1277687"/>
    <lineage>
        <taxon>Eukaryota</taxon>
        <taxon>Fungi</taxon>
        <taxon>Dikarya</taxon>
        <taxon>Basidiomycota</taxon>
        <taxon>Ustilaginomycotina</taxon>
        <taxon>Ustilaginomycetes</taxon>
        <taxon>Ustilaginales</taxon>
        <taxon>Ustilaginaceae</taxon>
        <taxon>Pseudozyma</taxon>
    </lineage>
</organism>
<keyword evidence="1" id="KW-0010">Activator</keyword>
<dbReference type="InterPro" id="IPR038212">
    <property type="entry name" value="TF_EnY2_sf"/>
</dbReference>
<dbReference type="EMBL" id="KE361638">
    <property type="protein sequence ID" value="EPQ27729.1"/>
    <property type="molecule type" value="Genomic_DNA"/>
</dbReference>
<comment type="subunit">
    <text evidence="1">Component of the nuclear pore complex (NPC)-associated TREX-2 complex (transcription and export complex 2), composed of at least SUS1, SAC3, THP1, SEM1, and CDC31. TREX-2 contains 2 SUS1 chains. The TREX-2 complex interacts with the nucleoporin NUP1. Component of the 1.8 MDa SAGA transcription coactivator-HAT complex. SAGA is built of 5 distinct domains with specialized functions. Within the SAGA complex, SUS1, SGF11, SGF73 and UBP8 form an additional subcomplex of SAGA called the DUB module (deubiquitination module). Interacts directly with THP1, SAC3, SGF11, and with the RNA polymerase II.</text>
</comment>
<keyword evidence="1" id="KW-0653">Protein transport</keyword>
<dbReference type="Proteomes" id="UP000053664">
    <property type="component" value="Unassembled WGS sequence"/>
</dbReference>
<keyword evidence="1" id="KW-0963">Cytoplasm</keyword>
<keyword evidence="1" id="KW-0509">mRNA transport</keyword>
<comment type="subcellular location">
    <subcellularLocation>
        <location evidence="1">Nucleus</location>
        <location evidence="1">Nucleoplasm</location>
    </subcellularLocation>
    <subcellularLocation>
        <location evidence="1">Cytoplasm</location>
        <location evidence="1">P-body</location>
    </subcellularLocation>
</comment>
<dbReference type="OrthoDB" id="6221744at2759"/>
<dbReference type="Pfam" id="PF10163">
    <property type="entry name" value="EnY2"/>
    <property type="match status" value="1"/>
</dbReference>
<comment type="function">
    <text evidence="1">Involved in mRNA export coupled transcription activation by association with both the TREX-2 and the SAGA complexes. At the promoters, SAGA is required for recruitment of the basal transcription machinery. It influences RNA polymerase II transcriptional activity through different activities such as TBP interaction and promoter selectivity, interaction with transcription activators, and chromatin modification through histone acetylation and deubiquitination. Within the SAGA complex, participates to a subcomplex required for deubiquitination of H2B and for the maintenance of steady-state H3 methylation levels. The TREX-2 complex functions in docking export-competent ribonucleoprotein particles (mRNPs) to the nuclear entrance of the nuclear pore complex (nuclear basket). TREX-2 participates in mRNA export and accurate chromatin positioning in the nucleus by tethering genes to the nuclear periphery. May also be involved in cytoplasmic mRNA decay by interaction with components of P-bodies.</text>
</comment>
<dbReference type="GeneID" id="19318966"/>
<dbReference type="PANTHER" id="PTHR12514">
    <property type="entry name" value="ENHANCER OF YELLOW 2 TRANSCRIPTION FACTOR"/>
    <property type="match status" value="1"/>
</dbReference>
<dbReference type="GO" id="GO:0006406">
    <property type="term" value="P:mRNA export from nucleus"/>
    <property type="evidence" value="ECO:0007669"/>
    <property type="project" value="UniProtKB-UniRule"/>
</dbReference>
<dbReference type="GO" id="GO:0070390">
    <property type="term" value="C:transcription export complex 2"/>
    <property type="evidence" value="ECO:0007669"/>
    <property type="project" value="UniProtKB-UniRule"/>
</dbReference>
<dbReference type="KEGG" id="pfp:PFL1_04866"/>
<keyword evidence="1" id="KW-0813">Transport</keyword>
<dbReference type="GO" id="GO:0000124">
    <property type="term" value="C:SAGA complex"/>
    <property type="evidence" value="ECO:0007669"/>
    <property type="project" value="UniProtKB-UniRule"/>
</dbReference>
<dbReference type="GO" id="GO:0005643">
    <property type="term" value="C:nuclear pore"/>
    <property type="evidence" value="ECO:0007669"/>
    <property type="project" value="UniProtKB-UniRule"/>
</dbReference>
<dbReference type="GO" id="GO:0005654">
    <property type="term" value="C:nucleoplasm"/>
    <property type="evidence" value="ECO:0007669"/>
    <property type="project" value="UniProtKB-SubCell"/>
</dbReference>
<comment type="similarity">
    <text evidence="1">Belongs to the ENY2 family.</text>
</comment>
<dbReference type="HOGENOM" id="CLU_134052_2_0_1"/>